<evidence type="ECO:0000256" key="1">
    <source>
        <dbReference type="SAM" id="MobiDB-lite"/>
    </source>
</evidence>
<feature type="non-terminal residue" evidence="2">
    <location>
        <position position="1"/>
    </location>
</feature>
<dbReference type="PANTHER" id="PTHR36346:SF2">
    <property type="entry name" value="EXPRESSED PROTEIN"/>
    <property type="match status" value="1"/>
</dbReference>
<name>A0A6A4KV74_9ERIC</name>
<protein>
    <submittedName>
        <fullName evidence="2">Uncharacterized protein</fullName>
    </submittedName>
</protein>
<evidence type="ECO:0000313" key="2">
    <source>
        <dbReference type="EMBL" id="KAE9447221.1"/>
    </source>
</evidence>
<comment type="caution">
    <text evidence="2">The sequence shown here is derived from an EMBL/GenBank/DDBJ whole genome shotgun (WGS) entry which is preliminary data.</text>
</comment>
<reference evidence="2 3" key="1">
    <citation type="journal article" date="2019" name="Genome Biol. Evol.">
        <title>The Rhododendron genome and chromosomal organization provide insight into shared whole-genome duplications across the heath family (Ericaceae).</title>
        <authorList>
            <person name="Soza V.L."/>
            <person name="Lindsley D."/>
            <person name="Waalkes A."/>
            <person name="Ramage E."/>
            <person name="Patwardhan R.P."/>
            <person name="Burton J.N."/>
            <person name="Adey A."/>
            <person name="Kumar A."/>
            <person name="Qiu R."/>
            <person name="Shendure J."/>
            <person name="Hall B."/>
        </authorList>
    </citation>
    <scope>NUCLEOTIDE SEQUENCE [LARGE SCALE GENOMIC DNA]</scope>
    <source>
        <strain evidence="2">RSF 1966-606</strain>
    </source>
</reference>
<dbReference type="PANTHER" id="PTHR36346">
    <property type="entry name" value="EXPRESSED PROTEIN"/>
    <property type="match status" value="1"/>
</dbReference>
<dbReference type="Proteomes" id="UP000428333">
    <property type="component" value="Linkage Group LG13"/>
</dbReference>
<keyword evidence="3" id="KW-1185">Reference proteome</keyword>
<dbReference type="AlphaFoldDB" id="A0A6A4KV74"/>
<feature type="region of interest" description="Disordered" evidence="1">
    <location>
        <begin position="27"/>
        <end position="66"/>
    </location>
</feature>
<feature type="compositionally biased region" description="Low complexity" evidence="1">
    <location>
        <begin position="50"/>
        <end position="61"/>
    </location>
</feature>
<dbReference type="EMBL" id="QEFC01003701">
    <property type="protein sequence ID" value="KAE9447221.1"/>
    <property type="molecule type" value="Genomic_DNA"/>
</dbReference>
<accession>A0A6A4KV74</accession>
<sequence>MSAMVDVWMGELGKLGEKVRARKPFLLRRRKDGHEDQENEASLAKKKDPAAAASVLRNSAAAEKKKDNTISEATVCLLMDRFAPWNFSTVINFVCLPLKYSNIITIHSSEVIQEIVKKRNLPRRYKKTTRVG</sequence>
<gene>
    <name evidence="2" type="ORF">C3L33_20875</name>
</gene>
<dbReference type="OrthoDB" id="683342at2759"/>
<organism evidence="2 3">
    <name type="scientific">Rhododendron williamsianum</name>
    <dbReference type="NCBI Taxonomy" id="262921"/>
    <lineage>
        <taxon>Eukaryota</taxon>
        <taxon>Viridiplantae</taxon>
        <taxon>Streptophyta</taxon>
        <taxon>Embryophyta</taxon>
        <taxon>Tracheophyta</taxon>
        <taxon>Spermatophyta</taxon>
        <taxon>Magnoliopsida</taxon>
        <taxon>eudicotyledons</taxon>
        <taxon>Gunneridae</taxon>
        <taxon>Pentapetalae</taxon>
        <taxon>asterids</taxon>
        <taxon>Ericales</taxon>
        <taxon>Ericaceae</taxon>
        <taxon>Ericoideae</taxon>
        <taxon>Rhodoreae</taxon>
        <taxon>Rhododendron</taxon>
    </lineage>
</organism>
<evidence type="ECO:0000313" key="3">
    <source>
        <dbReference type="Proteomes" id="UP000428333"/>
    </source>
</evidence>
<proteinExistence type="predicted"/>